<dbReference type="PROSITE" id="PS50262">
    <property type="entry name" value="G_PROTEIN_RECEP_F1_2"/>
    <property type="match status" value="1"/>
</dbReference>
<accession>A0ABD3WMK2</accession>
<keyword evidence="6 7" id="KW-0675">Receptor</keyword>
<comment type="caution">
    <text evidence="11">The sequence shown here is derived from an EMBL/GenBank/DDBJ whole genome shotgun (WGS) entry which is preliminary data.</text>
</comment>
<keyword evidence="5 9" id="KW-0472">Membrane</keyword>
<keyword evidence="7" id="KW-0297">G-protein coupled receptor</keyword>
<feature type="region of interest" description="Disordered" evidence="8">
    <location>
        <begin position="239"/>
        <end position="295"/>
    </location>
</feature>
<keyword evidence="4 9" id="KW-1133">Transmembrane helix</keyword>
<evidence type="ECO:0000259" key="10">
    <source>
        <dbReference type="PROSITE" id="PS50262"/>
    </source>
</evidence>
<evidence type="ECO:0000256" key="4">
    <source>
        <dbReference type="ARBA" id="ARBA00022989"/>
    </source>
</evidence>
<evidence type="ECO:0000256" key="2">
    <source>
        <dbReference type="ARBA" id="ARBA00022475"/>
    </source>
</evidence>
<name>A0ABD3WMK2_SINWO</name>
<feature type="transmembrane region" description="Helical" evidence="9">
    <location>
        <begin position="360"/>
        <end position="380"/>
    </location>
</feature>
<evidence type="ECO:0000256" key="8">
    <source>
        <dbReference type="SAM" id="MobiDB-lite"/>
    </source>
</evidence>
<evidence type="ECO:0000313" key="12">
    <source>
        <dbReference type="Proteomes" id="UP001634394"/>
    </source>
</evidence>
<protein>
    <recommendedName>
        <fullName evidence="10">G-protein coupled receptors family 1 profile domain-containing protein</fullName>
    </recommendedName>
</protein>
<feature type="transmembrane region" description="Helical" evidence="9">
    <location>
        <begin position="142"/>
        <end position="162"/>
    </location>
</feature>
<feature type="transmembrane region" description="Helical" evidence="9">
    <location>
        <begin position="322"/>
        <end position="340"/>
    </location>
</feature>
<dbReference type="Gene3D" id="1.20.1070.10">
    <property type="entry name" value="Rhodopsin 7-helix transmembrane proteins"/>
    <property type="match status" value="1"/>
</dbReference>
<organism evidence="11 12">
    <name type="scientific">Sinanodonta woodiana</name>
    <name type="common">Chinese pond mussel</name>
    <name type="synonym">Anodonta woodiana</name>
    <dbReference type="NCBI Taxonomy" id="1069815"/>
    <lineage>
        <taxon>Eukaryota</taxon>
        <taxon>Metazoa</taxon>
        <taxon>Spiralia</taxon>
        <taxon>Lophotrochozoa</taxon>
        <taxon>Mollusca</taxon>
        <taxon>Bivalvia</taxon>
        <taxon>Autobranchia</taxon>
        <taxon>Heteroconchia</taxon>
        <taxon>Palaeoheterodonta</taxon>
        <taxon>Unionida</taxon>
        <taxon>Unionoidea</taxon>
        <taxon>Unionidae</taxon>
        <taxon>Unioninae</taxon>
        <taxon>Sinanodonta</taxon>
    </lineage>
</organism>
<feature type="compositionally biased region" description="Basic and acidic residues" evidence="8">
    <location>
        <begin position="267"/>
        <end position="279"/>
    </location>
</feature>
<dbReference type="PRINTS" id="PR00237">
    <property type="entry name" value="GPCRRHODOPSN"/>
</dbReference>
<keyword evidence="12" id="KW-1185">Reference proteome</keyword>
<dbReference type="GO" id="GO:0004930">
    <property type="term" value="F:G protein-coupled receptor activity"/>
    <property type="evidence" value="ECO:0007669"/>
    <property type="project" value="UniProtKB-KW"/>
</dbReference>
<proteinExistence type="inferred from homology"/>
<evidence type="ECO:0000256" key="9">
    <source>
        <dbReference type="SAM" id="Phobius"/>
    </source>
</evidence>
<dbReference type="Proteomes" id="UP001634394">
    <property type="component" value="Unassembled WGS sequence"/>
</dbReference>
<dbReference type="PANTHER" id="PTHR24241">
    <property type="entry name" value="NEUROPEPTIDE RECEPTOR-RELATED G-PROTEIN COUPLED RECEPTOR"/>
    <property type="match status" value="1"/>
</dbReference>
<dbReference type="AlphaFoldDB" id="A0ABD3WMK2"/>
<evidence type="ECO:0000256" key="1">
    <source>
        <dbReference type="ARBA" id="ARBA00004651"/>
    </source>
</evidence>
<feature type="transmembrane region" description="Helical" evidence="9">
    <location>
        <begin position="64"/>
        <end position="84"/>
    </location>
</feature>
<feature type="transmembrane region" description="Helical" evidence="9">
    <location>
        <begin position="104"/>
        <end position="122"/>
    </location>
</feature>
<dbReference type="SUPFAM" id="SSF81321">
    <property type="entry name" value="Family A G protein-coupled receptor-like"/>
    <property type="match status" value="1"/>
</dbReference>
<evidence type="ECO:0000256" key="5">
    <source>
        <dbReference type="ARBA" id="ARBA00023136"/>
    </source>
</evidence>
<evidence type="ECO:0000313" key="11">
    <source>
        <dbReference type="EMBL" id="KAL3873967.1"/>
    </source>
</evidence>
<reference evidence="11 12" key="1">
    <citation type="submission" date="2024-11" db="EMBL/GenBank/DDBJ databases">
        <title>Chromosome-level genome assembly of the freshwater bivalve Anodonta woodiana.</title>
        <authorList>
            <person name="Chen X."/>
        </authorList>
    </citation>
    <scope>NUCLEOTIDE SEQUENCE [LARGE SCALE GENOMIC DNA]</scope>
    <source>
        <strain evidence="11">MN2024</strain>
        <tissue evidence="11">Gills</tissue>
    </source>
</reference>
<evidence type="ECO:0000256" key="7">
    <source>
        <dbReference type="RuleBase" id="RU000688"/>
    </source>
</evidence>
<dbReference type="GO" id="GO:0005886">
    <property type="term" value="C:plasma membrane"/>
    <property type="evidence" value="ECO:0007669"/>
    <property type="project" value="UniProtKB-SubCell"/>
</dbReference>
<dbReference type="PROSITE" id="PS00237">
    <property type="entry name" value="G_PROTEIN_RECEP_F1_1"/>
    <property type="match status" value="1"/>
</dbReference>
<feature type="transmembrane region" description="Helical" evidence="9">
    <location>
        <begin position="30"/>
        <end position="52"/>
    </location>
</feature>
<feature type="transmembrane region" description="Helical" evidence="9">
    <location>
        <begin position="192"/>
        <end position="214"/>
    </location>
</feature>
<dbReference type="EMBL" id="JBJQND010000006">
    <property type="protein sequence ID" value="KAL3873967.1"/>
    <property type="molecule type" value="Genomic_DNA"/>
</dbReference>
<keyword evidence="2" id="KW-1003">Cell membrane</keyword>
<dbReference type="Pfam" id="PF00001">
    <property type="entry name" value="7tm_1"/>
    <property type="match status" value="1"/>
</dbReference>
<dbReference type="InterPro" id="IPR017452">
    <property type="entry name" value="GPCR_Rhodpsn_7TM"/>
</dbReference>
<keyword evidence="3 7" id="KW-0812">Transmembrane</keyword>
<comment type="subcellular location">
    <subcellularLocation>
        <location evidence="1">Cell membrane</location>
        <topology evidence="1">Multi-pass membrane protein</topology>
    </subcellularLocation>
</comment>
<feature type="compositionally biased region" description="Polar residues" evidence="8">
    <location>
        <begin position="280"/>
        <end position="295"/>
    </location>
</feature>
<evidence type="ECO:0000256" key="6">
    <source>
        <dbReference type="ARBA" id="ARBA00023170"/>
    </source>
</evidence>
<gene>
    <name evidence="11" type="ORF">ACJMK2_037041</name>
</gene>
<keyword evidence="7" id="KW-0807">Transducer</keyword>
<comment type="similarity">
    <text evidence="7">Belongs to the G-protein coupled receptor 1 family.</text>
</comment>
<dbReference type="InterPro" id="IPR000276">
    <property type="entry name" value="GPCR_Rhodpsn"/>
</dbReference>
<sequence length="414" mass="47472">MPNVTELNDDERRAQLEHINREKAIIALPIIIYLCLVLLVGIIGNSLVVYVYHYRLRRSPSRYFIIYLAVQDLLSCSLGCPIEIVDLAEPYVFTATWACKIMRFVTSVTIMSSCFILICVSFDRFYKICNPLKGFPIRKVKLVFLCLTCLSVLLSWPAFVVFGKRTVETEISGINGTECSTSDGIVGTSYPIIYYVVLFICYLLLLIIFGFFYARIGYEIFKRKRLSVRDTWTAGMRNANDGNAKHSNRLSTEGLEDMSVVSSQTEENTKEAPSRKISEDTNFSPNQKSQTQRKTTSLDALKSFKVKISFGRMSVRTVRTTVVFFAVTVAFVVSFMPYLIANIIKFKKLAFTDTSDRSIYVIYNFCVRSYFVSSCINPIIYGAMNRSFRKECKYTFRRIIQKMCFCSRICVDQH</sequence>
<dbReference type="PANTHER" id="PTHR24241:SF76">
    <property type="entry name" value="NEUROPEPTIDE SIFAMIDE RECEPTOR"/>
    <property type="match status" value="1"/>
</dbReference>
<evidence type="ECO:0000256" key="3">
    <source>
        <dbReference type="ARBA" id="ARBA00022692"/>
    </source>
</evidence>
<feature type="domain" description="G-protein coupled receptors family 1 profile" evidence="10">
    <location>
        <begin position="44"/>
        <end position="381"/>
    </location>
</feature>